<gene>
    <name evidence="2" type="ORF">C8D88_1232</name>
</gene>
<dbReference type="InterPro" id="IPR025375">
    <property type="entry name" value="DUF4365"/>
</dbReference>
<comment type="caution">
    <text evidence="2">The sequence shown here is derived from an EMBL/GenBank/DDBJ whole genome shotgun (WGS) entry which is preliminary data.</text>
</comment>
<name>A0A316HJ12_9PSEU</name>
<dbReference type="EMBL" id="QGHB01000023">
    <property type="protein sequence ID" value="PWK80638.1"/>
    <property type="molecule type" value="Genomic_DNA"/>
</dbReference>
<organism evidence="2 3">
    <name type="scientific">Lentzea atacamensis</name>
    <dbReference type="NCBI Taxonomy" id="531938"/>
    <lineage>
        <taxon>Bacteria</taxon>
        <taxon>Bacillati</taxon>
        <taxon>Actinomycetota</taxon>
        <taxon>Actinomycetes</taxon>
        <taxon>Pseudonocardiales</taxon>
        <taxon>Pseudonocardiaceae</taxon>
        <taxon>Lentzea</taxon>
    </lineage>
</organism>
<protein>
    <submittedName>
        <fullName evidence="2">Uncharacterized protein DUF4365</fullName>
    </submittedName>
</protein>
<accession>A0A316HJ12</accession>
<dbReference type="RefSeq" id="WP_109642229.1">
    <property type="nucleotide sequence ID" value="NZ_QGHB01000023.1"/>
</dbReference>
<dbReference type="AlphaFoldDB" id="A0A316HJ12"/>
<evidence type="ECO:0000313" key="3">
    <source>
        <dbReference type="Proteomes" id="UP000246005"/>
    </source>
</evidence>
<evidence type="ECO:0000259" key="1">
    <source>
        <dbReference type="Pfam" id="PF14280"/>
    </source>
</evidence>
<reference evidence="2 3" key="1">
    <citation type="submission" date="2018-05" db="EMBL/GenBank/DDBJ databases">
        <title>Genomic Encyclopedia of Type Strains, Phase IV (KMG-IV): sequencing the most valuable type-strain genomes for metagenomic binning, comparative biology and taxonomic classification.</title>
        <authorList>
            <person name="Goeker M."/>
        </authorList>
    </citation>
    <scope>NUCLEOTIDE SEQUENCE [LARGE SCALE GENOMIC DNA]</scope>
    <source>
        <strain evidence="2 3">DSM 45480</strain>
    </source>
</reference>
<evidence type="ECO:0000313" key="2">
    <source>
        <dbReference type="EMBL" id="PWK80638.1"/>
    </source>
</evidence>
<feature type="domain" description="DUF4365" evidence="1">
    <location>
        <begin position="15"/>
        <end position="148"/>
    </location>
</feature>
<proteinExistence type="predicted"/>
<dbReference type="Pfam" id="PF14280">
    <property type="entry name" value="DUF4365"/>
    <property type="match status" value="1"/>
</dbReference>
<sequence>MTKKIDASQQIGDGGIALIHVLVNAMGFVWHERKTDAGIDGEIELRDPSTGEVANKVLLVQSKATNRKFPGENDRKFHFVCTQSDVDYWMAAEEPVLLVCSHPGTGEAWWAHVQACFKDPARRAARRVEFDKRTQRFDESAGHRLLHVADPHGRVHVPVAVRRKELLTSNLLEVEIPKLLYSAPTKLRDVREVVAQQIESGSPDVRRDFVLREKRIFTWSPMEETALRSVVSGSTDVHSTIEWESDPQRQRWLVQLLNEALRRDVAEDCAWHRGRKIVYFKANPDLSPRVMRSTTGRIRALVTPTARKDSPTEIGFLKHAALDWRFLLVGQQWFCVLNPTFHYTRDGQHESAYMSDLLAGIKRLDRNLAVLGHTVMWASYLKGDEGVFEPRETIITYGDLVTLTADSGIDDDLWLEGLGEQEEGVESGGDTAELAVEDVDELTLFEVEP</sequence>
<dbReference type="Proteomes" id="UP000246005">
    <property type="component" value="Unassembled WGS sequence"/>
</dbReference>